<sequence length="103" mass="12028">MQVYEPTKQKEKLIFGVSVNSFDWAEYTLGDFDDKDFTFMAEEYLMQIDYKGRVPDEILERQQAQEIVAMEQHVSNFLNEITGQQPSPDSGLEQSIDQFFGEF</sequence>
<protein>
    <submittedName>
        <fullName evidence="1">Uncharacterized protein</fullName>
    </submittedName>
</protein>
<dbReference type="EMBL" id="CP024785">
    <property type="protein sequence ID" value="AUB36073.1"/>
    <property type="molecule type" value="Genomic_DNA"/>
</dbReference>
<dbReference type="Proteomes" id="UP000232003">
    <property type="component" value="Chromosome"/>
</dbReference>
<proteinExistence type="predicted"/>
<dbReference type="KEGG" id="nfl:COO91_01972"/>
<gene>
    <name evidence="1" type="ORF">COO91_01972</name>
</gene>
<evidence type="ECO:0000313" key="1">
    <source>
        <dbReference type="EMBL" id="AUB36073.1"/>
    </source>
</evidence>
<keyword evidence="2" id="KW-1185">Reference proteome</keyword>
<name>A0A2K8SLA5_9NOSO</name>
<accession>A0A2K8SLA5</accession>
<dbReference type="AlphaFoldDB" id="A0A2K8SLA5"/>
<reference evidence="1 2" key="1">
    <citation type="submission" date="2017-11" db="EMBL/GenBank/DDBJ databases">
        <title>Complete genome of a free-living desiccation-tolerant cyanobacterium and its photosynthetic adaptation to extreme terrestrial habitat.</title>
        <authorList>
            <person name="Shang J."/>
        </authorList>
    </citation>
    <scope>NUCLEOTIDE SEQUENCE [LARGE SCALE GENOMIC DNA]</scope>
    <source>
        <strain evidence="1 2">CCNUN1</strain>
    </source>
</reference>
<evidence type="ECO:0000313" key="2">
    <source>
        <dbReference type="Proteomes" id="UP000232003"/>
    </source>
</evidence>
<organism evidence="1 2">
    <name type="scientific">Nostoc flagelliforme CCNUN1</name>
    <dbReference type="NCBI Taxonomy" id="2038116"/>
    <lineage>
        <taxon>Bacteria</taxon>
        <taxon>Bacillati</taxon>
        <taxon>Cyanobacteriota</taxon>
        <taxon>Cyanophyceae</taxon>
        <taxon>Nostocales</taxon>
        <taxon>Nostocaceae</taxon>
        <taxon>Nostoc</taxon>
    </lineage>
</organism>